<evidence type="ECO:0000313" key="2">
    <source>
        <dbReference type="Proteomes" id="UP000186609"/>
    </source>
</evidence>
<dbReference type="STRING" id="1842727.RD110_07865"/>
<dbReference type="OrthoDB" id="5398721at2"/>
<dbReference type="PANTHER" id="PTHR36154">
    <property type="entry name" value="DNA-BINDING TRANSCRIPTIONAL ACTIVATOR ALPA"/>
    <property type="match status" value="1"/>
</dbReference>
<reference evidence="1 2" key="1">
    <citation type="submission" date="2017-01" db="EMBL/GenBank/DDBJ databases">
        <authorList>
            <person name="Mah S.A."/>
            <person name="Swanson W.J."/>
            <person name="Moy G.W."/>
            <person name="Vacquier V.D."/>
        </authorList>
    </citation>
    <scope>NUCLEOTIDE SEQUENCE [LARGE SCALE GENOMIC DNA]</scope>
    <source>
        <strain evidence="1 2">DCY110</strain>
    </source>
</reference>
<gene>
    <name evidence="1" type="ORF">RD110_07865</name>
</gene>
<dbReference type="KEGG" id="rhy:RD110_07865"/>
<dbReference type="SUPFAM" id="SSF46955">
    <property type="entry name" value="Putative DNA-binding domain"/>
    <property type="match status" value="1"/>
</dbReference>
<dbReference type="Proteomes" id="UP000186609">
    <property type="component" value="Chromosome"/>
</dbReference>
<proteinExistence type="predicted"/>
<sequence>MLLGEGPGSEAPAPDRLIRLPEVMEITGLKKSTIYRMLKDGVFPPPGKLGTRFTTWKETAIRAWVDARVPHTP</sequence>
<dbReference type="EMBL" id="CP019236">
    <property type="protein sequence ID" value="APW40547.1"/>
    <property type="molecule type" value="Genomic_DNA"/>
</dbReference>
<dbReference type="AlphaFoldDB" id="A0A1P8K3H6"/>
<organism evidence="1 2">
    <name type="scientific">Rhodoferax koreensis</name>
    <dbReference type="NCBI Taxonomy" id="1842727"/>
    <lineage>
        <taxon>Bacteria</taxon>
        <taxon>Pseudomonadati</taxon>
        <taxon>Pseudomonadota</taxon>
        <taxon>Betaproteobacteria</taxon>
        <taxon>Burkholderiales</taxon>
        <taxon>Comamonadaceae</taxon>
        <taxon>Rhodoferax</taxon>
    </lineage>
</organism>
<accession>A0A1P8K3H6</accession>
<dbReference type="Pfam" id="PF05930">
    <property type="entry name" value="Phage_AlpA"/>
    <property type="match status" value="1"/>
</dbReference>
<dbReference type="InterPro" id="IPR052931">
    <property type="entry name" value="Prophage_regulatory_activator"/>
</dbReference>
<dbReference type="InterPro" id="IPR009061">
    <property type="entry name" value="DNA-bd_dom_put_sf"/>
</dbReference>
<protein>
    <submittedName>
        <fullName evidence="1">Uncharacterized protein</fullName>
    </submittedName>
</protein>
<keyword evidence="2" id="KW-1185">Reference proteome</keyword>
<dbReference type="PANTHER" id="PTHR36154:SF1">
    <property type="entry name" value="DNA-BINDING TRANSCRIPTIONAL ACTIVATOR ALPA"/>
    <property type="match status" value="1"/>
</dbReference>
<dbReference type="Gene3D" id="1.10.238.160">
    <property type="match status" value="1"/>
</dbReference>
<evidence type="ECO:0000313" key="1">
    <source>
        <dbReference type="EMBL" id="APW40547.1"/>
    </source>
</evidence>
<dbReference type="InterPro" id="IPR010260">
    <property type="entry name" value="AlpA"/>
</dbReference>
<name>A0A1P8K3H6_9BURK</name>